<feature type="region of interest" description="Disordered" evidence="4">
    <location>
        <begin position="512"/>
        <end position="537"/>
    </location>
</feature>
<dbReference type="PANTHER" id="PTHR21683">
    <property type="entry name" value="COILED-COIL DOMAIN-CONTAINING PROTEIN 42 LIKE-2-LIKE-RELATED"/>
    <property type="match status" value="1"/>
</dbReference>
<gene>
    <name evidence="6" type="primary">CCDC38</name>
</gene>
<keyword evidence="7" id="KW-1185">Reference proteome</keyword>
<evidence type="ECO:0000256" key="1">
    <source>
        <dbReference type="ARBA" id="ARBA00023054"/>
    </source>
</evidence>
<evidence type="ECO:0000313" key="6">
    <source>
        <dbReference type="Ensembl" id="ENSCHIP00000004772.1"/>
    </source>
</evidence>
<protein>
    <submittedName>
        <fullName evidence="6">Coiled-coil domain containing 38</fullName>
    </submittedName>
</protein>
<dbReference type="InterPro" id="IPR025252">
    <property type="entry name" value="DUF4200"/>
</dbReference>
<reference evidence="6" key="3">
    <citation type="submission" date="2025-09" db="UniProtKB">
        <authorList>
            <consortium name="Ensembl"/>
        </authorList>
    </citation>
    <scope>IDENTIFICATION</scope>
</reference>
<accession>A0A452DYL4</accession>
<dbReference type="OMA" id="HSKPPSG"/>
<sequence length="556" mass="65185">MGARLHGSSSSETQKEKDETIKKDRPYKIFFKDLFLFKENEMAAKKREKFLNRNMKVYQKSTFSSRMKNRSHLGQIAIFTDTGGASVERLGLDPTLILRLTEGADTKRTIHEFISDQRDRFMLEYTLSTKRNTIQRFEKHTAMKERKLMKAEKKLEEDAVAFEEFLRENDQRSVDALKIAAQETINKLQMTAELKKASLEIQSVKSEIAKTEFLLREYMKYGLFLLKLSPKQWQIQQAMKKVSRSKENVNVMLPSIIRSKSHIQLSTYPNSKIFCSKNNLVMKANLLIEKKSGIFFSFYSQTESISSEDSLEFFLDDDMDYDLEPELYFKEPEELLQVLTELEEQNLTLVQYSQDVDENLEDVNKREKVIQDKINTNIEFLLEHKELLKANCVREEEKAAELELRSRLFSFGEYNSDAQEKLIDSLSKKINQVYKVCIGDAEVGSLNPVQKLVKVETRLVELSDLIDSIPKENVEAIERMKQKERRQRLREEKMREKQKHQEERLKAALERAVAQPKKKKGRQLIYRSKPPSGNKHELLLVKDTRTKSLEEEYFFT</sequence>
<dbReference type="GO" id="GO:0036126">
    <property type="term" value="C:sperm flagellum"/>
    <property type="evidence" value="ECO:0007669"/>
    <property type="project" value="Ensembl"/>
</dbReference>
<keyword evidence="2" id="KW-0966">Cell projection</keyword>
<keyword evidence="1 3" id="KW-0175">Coiled coil</keyword>
<dbReference type="Ensembl" id="ENSCHIT00000012282.1">
    <property type="protein sequence ID" value="ENSCHIP00000004772.1"/>
    <property type="gene ID" value="ENSCHIG00000008867.1"/>
</dbReference>
<dbReference type="GO" id="GO:0061649">
    <property type="term" value="F:ubiquitin-modified histone reader activity"/>
    <property type="evidence" value="ECO:0007669"/>
    <property type="project" value="Ensembl"/>
</dbReference>
<dbReference type="Pfam" id="PF13863">
    <property type="entry name" value="DUF4200"/>
    <property type="match status" value="1"/>
</dbReference>
<dbReference type="GO" id="GO:0048471">
    <property type="term" value="C:perinuclear region of cytoplasm"/>
    <property type="evidence" value="ECO:0007669"/>
    <property type="project" value="Ensembl"/>
</dbReference>
<dbReference type="STRING" id="9925.ENSCHIP00000004772"/>
<proteinExistence type="predicted"/>
<reference evidence="6" key="2">
    <citation type="submission" date="2025-08" db="UniProtKB">
        <authorList>
            <consortium name="Ensembl"/>
        </authorList>
    </citation>
    <scope>IDENTIFICATION</scope>
</reference>
<dbReference type="GO" id="GO:0035720">
    <property type="term" value="P:intraciliary anterograde transport"/>
    <property type="evidence" value="ECO:0007669"/>
    <property type="project" value="Ensembl"/>
</dbReference>
<evidence type="ECO:0000256" key="4">
    <source>
        <dbReference type="SAM" id="MobiDB-lite"/>
    </source>
</evidence>
<dbReference type="GO" id="GO:0120316">
    <property type="term" value="P:sperm flagellum assembly"/>
    <property type="evidence" value="ECO:0007669"/>
    <property type="project" value="Ensembl"/>
</dbReference>
<dbReference type="AlphaFoldDB" id="A0A452DYL4"/>
<dbReference type="GO" id="GO:0061827">
    <property type="term" value="C:sperm head"/>
    <property type="evidence" value="ECO:0007669"/>
    <property type="project" value="Ensembl"/>
</dbReference>
<feature type="region of interest" description="Disordered" evidence="4">
    <location>
        <begin position="1"/>
        <end position="20"/>
    </location>
</feature>
<dbReference type="GO" id="GO:0002177">
    <property type="term" value="C:manchette"/>
    <property type="evidence" value="ECO:0007669"/>
    <property type="project" value="Ensembl"/>
</dbReference>
<evidence type="ECO:0000313" key="7">
    <source>
        <dbReference type="Proteomes" id="UP000291000"/>
    </source>
</evidence>
<feature type="coiled-coil region" evidence="3">
    <location>
        <begin position="378"/>
        <end position="405"/>
    </location>
</feature>
<dbReference type="GO" id="GO:0001675">
    <property type="term" value="P:acrosome assembly"/>
    <property type="evidence" value="ECO:0007669"/>
    <property type="project" value="Ensembl"/>
</dbReference>
<dbReference type="Proteomes" id="UP000291000">
    <property type="component" value="Chromosome 5"/>
</dbReference>
<feature type="domain" description="DUF4200" evidence="5">
    <location>
        <begin position="113"/>
        <end position="231"/>
    </location>
</feature>
<evidence type="ECO:0000256" key="3">
    <source>
        <dbReference type="SAM" id="Coils"/>
    </source>
</evidence>
<dbReference type="InterPro" id="IPR051147">
    <property type="entry name" value="CFAP_domain-containing"/>
</dbReference>
<dbReference type="GeneTree" id="ENSGT00940000153110"/>
<dbReference type="Bgee" id="ENSCHIG00000008867">
    <property type="expression patterns" value="Expressed in cerebellum and 16 other cell types or tissues"/>
</dbReference>
<name>A0A452DYL4_CAPHI</name>
<organism evidence="6 7">
    <name type="scientific">Capra hircus</name>
    <name type="common">Goat</name>
    <dbReference type="NCBI Taxonomy" id="9925"/>
    <lineage>
        <taxon>Eukaryota</taxon>
        <taxon>Metazoa</taxon>
        <taxon>Chordata</taxon>
        <taxon>Craniata</taxon>
        <taxon>Vertebrata</taxon>
        <taxon>Euteleostomi</taxon>
        <taxon>Mammalia</taxon>
        <taxon>Eutheria</taxon>
        <taxon>Laurasiatheria</taxon>
        <taxon>Artiodactyla</taxon>
        <taxon>Ruminantia</taxon>
        <taxon>Pecora</taxon>
        <taxon>Bovidae</taxon>
        <taxon>Caprinae</taxon>
        <taxon>Capra</taxon>
    </lineage>
</organism>
<keyword evidence="2" id="KW-0969">Cilium</keyword>
<reference evidence="6 7" key="1">
    <citation type="submission" date="2016-04" db="EMBL/GenBank/DDBJ databases">
        <title>Polished mammalian reference genomes with single-molecule sequencing and chromosome conformation capture applied to the Capra hircus genome.</title>
        <authorList>
            <person name="Bickhart D.M."/>
            <person name="Koren S."/>
            <person name="Rosen B."/>
            <person name="Hastie A."/>
            <person name="Liachko I."/>
            <person name="Sullivan S.T."/>
            <person name="Burton J."/>
            <person name="Sayre B.L."/>
            <person name="Huson H.J."/>
            <person name="Lee J."/>
            <person name="Lam E."/>
            <person name="Kelley C.M."/>
            <person name="Hutchison J.L."/>
            <person name="Zhou Y."/>
            <person name="Sun J."/>
            <person name="Crisa A."/>
            <person name="Schwartz J.C."/>
            <person name="Hammond J.A."/>
            <person name="Schroeder S.G."/>
            <person name="Liu G.E."/>
            <person name="Dunham M."/>
            <person name="Shendure J."/>
            <person name="Sonstegard T.S."/>
            <person name="Phillippy A.M."/>
            <person name="Van Tassell C.P."/>
            <person name="Smith T.P."/>
        </authorList>
    </citation>
    <scope>NUCLEOTIDE SEQUENCE [LARGE SCALE GENOMIC DNA]</scope>
</reference>
<dbReference type="PANTHER" id="PTHR21683:SF7">
    <property type="entry name" value="COILED-COIL DOMAIN-CONTAINING PROTEIN 38"/>
    <property type="match status" value="1"/>
</dbReference>
<evidence type="ECO:0000259" key="5">
    <source>
        <dbReference type="Pfam" id="PF13863"/>
    </source>
</evidence>
<dbReference type="EMBL" id="LWLT01000005">
    <property type="status" value="NOT_ANNOTATED_CDS"/>
    <property type="molecule type" value="Genomic_DNA"/>
</dbReference>
<evidence type="ECO:0000256" key="2">
    <source>
        <dbReference type="ARBA" id="ARBA00023069"/>
    </source>
</evidence>
<dbReference type="GO" id="GO:0005813">
    <property type="term" value="C:centrosome"/>
    <property type="evidence" value="ECO:0007669"/>
    <property type="project" value="Ensembl"/>
</dbReference>